<dbReference type="AlphaFoldDB" id="A0A0M0HRL1"/>
<evidence type="ECO:0000313" key="2">
    <source>
        <dbReference type="Proteomes" id="UP000037515"/>
    </source>
</evidence>
<comment type="caution">
    <text evidence="1">The sequence shown here is derived from an EMBL/GenBank/DDBJ whole genome shotgun (WGS) entry which is preliminary data.</text>
</comment>
<proteinExistence type="predicted"/>
<evidence type="ECO:0000313" key="1">
    <source>
        <dbReference type="EMBL" id="KOO04522.1"/>
    </source>
</evidence>
<accession>A0A0M0HRL1</accession>
<sequence length="88" mass="9719">MIPLLAAALFLVGLGKKVHLSGTEIVCWLCYLLGAEFFIEESAIHMLIALFLFAPIMARVKNPPYAKPIFRSVALFPLAVHFYLNLGG</sequence>
<protein>
    <submittedName>
        <fullName evidence="1">Uncharacterized protein</fullName>
    </submittedName>
</protein>
<dbReference type="Proteomes" id="UP000037515">
    <property type="component" value="Unassembled WGS sequence"/>
</dbReference>
<dbReference type="EMBL" id="LHPJ01000005">
    <property type="protein sequence ID" value="KOO04522.1"/>
    <property type="molecule type" value="Genomic_DNA"/>
</dbReference>
<name>A0A0M0HRL1_VIBNE</name>
<reference evidence="2" key="1">
    <citation type="submission" date="2015-08" db="EMBL/GenBank/DDBJ databases">
        <title>Vibrio galatheae sp. nov., a novel member of the Vibrionaceae family isolated from the Solomon Islands.</title>
        <authorList>
            <person name="Giubergia S."/>
            <person name="Machado H."/>
            <person name="Mateiu R.V."/>
            <person name="Gram L."/>
        </authorList>
    </citation>
    <scope>NUCLEOTIDE SEQUENCE [LARGE SCALE GENOMIC DNA]</scope>
    <source>
        <strain evidence="2">DSM 19584</strain>
    </source>
</reference>
<keyword evidence="2" id="KW-1185">Reference proteome</keyword>
<organism evidence="1 2">
    <name type="scientific">Vibrio nereis</name>
    <dbReference type="NCBI Taxonomy" id="693"/>
    <lineage>
        <taxon>Bacteria</taxon>
        <taxon>Pseudomonadati</taxon>
        <taxon>Pseudomonadota</taxon>
        <taxon>Gammaproteobacteria</taxon>
        <taxon>Vibrionales</taxon>
        <taxon>Vibrionaceae</taxon>
        <taxon>Vibrio</taxon>
    </lineage>
</organism>
<gene>
    <name evidence="1" type="ORF">AKJ17_06350</name>
</gene>